<dbReference type="OrthoDB" id="9811743at2"/>
<sequence>MTILVTGGAGFIGSHLTERLLQLGHTVICLDNLDDYYDPGLKQQHIQAFTGSPAYHFIKGDIRRQELVADILSGHQCDTVIHLAARAGVRPSVFAPALYVDVNVNGTLSVLEAMRQTGVRRLILASSSSVYGNTPGIPFREDQTGEQPVSPYASSKYAAELLAHAYHSLYHFDISCLRLFTVYGPRQRPEMAISQFVHGLLTQTPIRVFGDGSVVRNYTYIDDTVTGFLQALTHLQGFQRLNIGGAEAISLQQLISLLEQLTGQTTRIQHFPLQPGDVLYTAADLTLAQRRIGYHPAIPLREGLQRFISWHKKKR</sequence>
<evidence type="ECO:0000313" key="3">
    <source>
        <dbReference type="EMBL" id="OIN58782.1"/>
    </source>
</evidence>
<gene>
    <name evidence="3" type="ORF">BLX24_11125</name>
</gene>
<dbReference type="PANTHER" id="PTHR43000">
    <property type="entry name" value="DTDP-D-GLUCOSE 4,6-DEHYDRATASE-RELATED"/>
    <property type="match status" value="1"/>
</dbReference>
<dbReference type="SUPFAM" id="SSF51735">
    <property type="entry name" value="NAD(P)-binding Rossmann-fold domains"/>
    <property type="match status" value="1"/>
</dbReference>
<dbReference type="Pfam" id="PF01370">
    <property type="entry name" value="Epimerase"/>
    <property type="match status" value="1"/>
</dbReference>
<dbReference type="PRINTS" id="PR01713">
    <property type="entry name" value="NUCEPIMERASE"/>
</dbReference>
<proteinExistence type="inferred from homology"/>
<dbReference type="InterPro" id="IPR001509">
    <property type="entry name" value="Epimerase_deHydtase"/>
</dbReference>
<organism evidence="3 4">
    <name type="scientific">Arsenicibacter rosenii</name>
    <dbReference type="NCBI Taxonomy" id="1750698"/>
    <lineage>
        <taxon>Bacteria</taxon>
        <taxon>Pseudomonadati</taxon>
        <taxon>Bacteroidota</taxon>
        <taxon>Cytophagia</taxon>
        <taxon>Cytophagales</taxon>
        <taxon>Spirosomataceae</taxon>
        <taxon>Arsenicibacter</taxon>
    </lineage>
</organism>
<evidence type="ECO:0000256" key="1">
    <source>
        <dbReference type="ARBA" id="ARBA00007637"/>
    </source>
</evidence>
<accession>A0A1S2VJ54</accession>
<reference evidence="3 4" key="1">
    <citation type="submission" date="2016-10" db="EMBL/GenBank/DDBJ databases">
        <title>Arsenicibacter rosenii gen. nov., sp. nov., an efficient arsenic-methylating bacterium isolated from an arsenic-contaminated paddy soil.</title>
        <authorList>
            <person name="Huang K."/>
        </authorList>
    </citation>
    <scope>NUCLEOTIDE SEQUENCE [LARGE SCALE GENOMIC DNA]</scope>
    <source>
        <strain evidence="3 4">SM-1</strain>
    </source>
</reference>
<protein>
    <submittedName>
        <fullName evidence="3">Epimerase</fullName>
    </submittedName>
</protein>
<comment type="similarity">
    <text evidence="1">Belongs to the NAD(P)-dependent epimerase/dehydratase family.</text>
</comment>
<dbReference type="RefSeq" id="WP_071503234.1">
    <property type="nucleotide sequence ID" value="NZ_MORL01000005.1"/>
</dbReference>
<name>A0A1S2VJ54_9BACT</name>
<dbReference type="InterPro" id="IPR036291">
    <property type="entry name" value="NAD(P)-bd_dom_sf"/>
</dbReference>
<evidence type="ECO:0000313" key="4">
    <source>
        <dbReference type="Proteomes" id="UP000181790"/>
    </source>
</evidence>
<keyword evidence="4" id="KW-1185">Reference proteome</keyword>
<dbReference type="Proteomes" id="UP000181790">
    <property type="component" value="Unassembled WGS sequence"/>
</dbReference>
<evidence type="ECO:0000259" key="2">
    <source>
        <dbReference type="Pfam" id="PF01370"/>
    </source>
</evidence>
<comment type="caution">
    <text evidence="3">The sequence shown here is derived from an EMBL/GenBank/DDBJ whole genome shotgun (WGS) entry which is preliminary data.</text>
</comment>
<dbReference type="AlphaFoldDB" id="A0A1S2VJ54"/>
<dbReference type="Gene3D" id="3.40.50.720">
    <property type="entry name" value="NAD(P)-binding Rossmann-like Domain"/>
    <property type="match status" value="1"/>
</dbReference>
<dbReference type="EMBL" id="MORL01000005">
    <property type="protein sequence ID" value="OIN58782.1"/>
    <property type="molecule type" value="Genomic_DNA"/>
</dbReference>
<feature type="domain" description="NAD-dependent epimerase/dehydratase" evidence="2">
    <location>
        <begin position="3"/>
        <end position="244"/>
    </location>
</feature>